<evidence type="ECO:0000313" key="5">
    <source>
        <dbReference type="EMBL" id="ONH75823.1"/>
    </source>
</evidence>
<feature type="transmembrane region" description="Helical" evidence="3">
    <location>
        <begin position="1714"/>
        <end position="1736"/>
    </location>
</feature>
<feature type="transmembrane region" description="Helical" evidence="3">
    <location>
        <begin position="1748"/>
        <end position="1770"/>
    </location>
</feature>
<comment type="subcellular location">
    <subcellularLocation>
        <location evidence="1">Membrane</location>
        <topology evidence="1">Multi-pass membrane protein</topology>
    </subcellularLocation>
</comment>
<protein>
    <submittedName>
        <fullName evidence="5">Protein HOL1</fullName>
    </submittedName>
</protein>
<dbReference type="Pfam" id="PF00787">
    <property type="entry name" value="PX"/>
    <property type="match status" value="1"/>
</dbReference>
<accession>A0A1V2LSN9</accession>
<keyword evidence="3" id="KW-1133">Transmembrane helix</keyword>
<dbReference type="InterPro" id="IPR047168">
    <property type="entry name" value="LEC1-like"/>
</dbReference>
<dbReference type="VEuPathDB" id="FungiDB:C5L36_0C06990"/>
<feature type="transmembrane region" description="Helical" evidence="3">
    <location>
        <begin position="1457"/>
        <end position="1478"/>
    </location>
</feature>
<dbReference type="Gene3D" id="3.30.1520.10">
    <property type="entry name" value="Phox-like domain"/>
    <property type="match status" value="1"/>
</dbReference>
<evidence type="ECO:0000313" key="6">
    <source>
        <dbReference type="Proteomes" id="UP000189274"/>
    </source>
</evidence>
<dbReference type="GO" id="GO:0016020">
    <property type="term" value="C:membrane"/>
    <property type="evidence" value="ECO:0007669"/>
    <property type="project" value="UniProtKB-SubCell"/>
</dbReference>
<feature type="compositionally biased region" description="Low complexity" evidence="2">
    <location>
        <begin position="394"/>
        <end position="403"/>
    </location>
</feature>
<dbReference type="InterPro" id="IPR036259">
    <property type="entry name" value="MFS_trans_sf"/>
</dbReference>
<dbReference type="InterPro" id="IPR011701">
    <property type="entry name" value="MFS"/>
</dbReference>
<dbReference type="PANTHER" id="PTHR47185">
    <property type="entry name" value="PX DOMAIN-CONTAINING PROTEIN YPR097W"/>
    <property type="match status" value="1"/>
</dbReference>
<name>A0A1V2LSN9_PICKU</name>
<feature type="domain" description="PX" evidence="4">
    <location>
        <begin position="267"/>
        <end position="543"/>
    </location>
</feature>
<keyword evidence="3" id="KW-0812">Transmembrane</keyword>
<feature type="transmembrane region" description="Helical" evidence="3">
    <location>
        <begin position="1682"/>
        <end position="1702"/>
    </location>
</feature>
<dbReference type="InterPro" id="IPR024554">
    <property type="entry name" value="LEC1-like_C"/>
</dbReference>
<feature type="transmembrane region" description="Helical" evidence="3">
    <location>
        <begin position="1776"/>
        <end position="1799"/>
    </location>
</feature>
<sequence length="1825" mass="207087">MVHPYKAISTGDALAAIRDRVERGPIKLTPIEEHYFKKSLLKNEILSEMNSMSPDYNDTSGLRRFGPPFVPADPRYLLQTSDHSMLDQIYTMSEASIEVFRNQFPILRFIFENFIITFPFIKIHLQKLGDSVMDQSKFWLKIQILFELFKSKRISNSNDRGTTSKRKLLLYKIQALFLGFFNSSIYAIQDPQYFEMDKERRGALKKLNKFVDTAEAETMKKGDLGKEDLNKSDVFLDMSVSSEALLNHLSDVEDDDYVNGWHVNVIGVSVENETKNTFWGTTDAKYYCFIVYVKPEGGKGWFIKRRYSEFAKLHDHLKKENPACHVPDLPSKDKQSVEMNLSESLDDKKIDANRLVDFGENAIIDDEFNDIDEESVEALFVHESLPSPTASVMSNGSGSNSGSTKTPKVGFGGFSKPSFLKSPKGSPRMEKSIFNAFKKHDNSTSKSKPMSLAPNLSSHQRTDSVNSNNSQFSDGSIVSSTDDATFHSVNTSSSKVSKKGNIVFPREILRQSLRGFLKFVIHNKKLAKSKELYEFLNENHIQLTDSDLTDAQNRLHLDHLRTVQHVKFQSALIGIVKVLEKDVESFKEEIYNGGFSYVFDNIQKYGTLHELCGYSQTDLERVTWLSAIGDDITTDPAAAPLRGLVRILMLEIASTQYELLIGSDSAASTLKTIRRLHSMFPYRLVAGVLRFTNPLMMVKRMIDVFTYQMPSVSNGMNGIGDGLNGMMSGLGLGWKKDERKETKKAVNKSLFQMIFSSMLGDDIKKLENEKSEVKSMLKESHDGETIMQRIDKYFQSNDETVLHIKKMSLKMGIDISVAIMMPNNGLQGCADLGTTDLYQIIREYGKEKRHSQLEDEEEDEDEEGGNGKLAASASLYKLLLRYFHIQLRLFDKESMIELINEPELMSVVKEMISLLLSPLIDLFKKAEVYKYVPIFAKYMGELLNLCERYSADYGEFERSDVVSSLVGLEEKYSEYCYKFVRDLYLNDIERGYGKSKREDRLFEGLVEWLNKVVAFLRYVKKDKPELMIDLSKMINGLDLDVAEKVKLLAAIEECVKSAERKRVLMEKMELQGKLEGEDAVTGKGEAEKDWTRMIRDKKVDEQWDAIHGRILQMGEKVTEGEGDSGFGIFKSIEVDEYDDADAEENSATTLEACHYNEKAFLSHYNANLSSIFNRNAPPSQLYDEHMFAPATFSFKHTDMMDSPQSESYPEHHMRFSHDSNEHEEEYLVSRDELMNLTSKYIDNDKYLNKYHPEYIPGTYNIFLDKSDSANVSGLKTTKSGIILHPQPTDSPNDPLNWSGWTKGYQLLILIFITAFTAATSNDAGSTQDSLNEEYGISYDAMNTGAGVLFASIGLGCLFLGPTSSLYGRKLTYLLCILFGLVGAAWFGASKRTSDTIWSQLFVGVSESCAEACVQLSISDMFFTHQLSWALTLYILATSLGTYLGPLIAGFITEYTNFRWVGWVAVIISGGLLLILAFTQYETYFDRSRYTPTNLSEIHQYTHHNNDLDTKVLKGKEDSSSIEKNQLESNELVQTKTDELKEQIENDIENESFYILNNGAEEKEHSYWRKIQFITLATNLQGWGIKQYLSRLFSMLRVFWFPPVVLSGILWGLQDAFLTFYLTTEDDQYYDPPYNKSDTGVALMNIPCLIGSAVGCCYAGIISEKFVAWMAHRRNGIQEAEDYLYFLVGVFIVCPIGLMIFAAGTDQEWGWGYTYVFGLGFLGFSFGCSGDIAMSYLMAAYPEMVIEGMIGVSMINNMIGCIFTFTCSPWLNAMGNTNTYAILTAFQVIACLSAVPFLIWGKKMRLWTRKYYLDFVEKRDGVEKSS</sequence>
<organism evidence="5 6">
    <name type="scientific">Pichia kudriavzevii</name>
    <name type="common">Yeast</name>
    <name type="synonym">Issatchenkia orientalis</name>
    <dbReference type="NCBI Taxonomy" id="4909"/>
    <lineage>
        <taxon>Eukaryota</taxon>
        <taxon>Fungi</taxon>
        <taxon>Dikarya</taxon>
        <taxon>Ascomycota</taxon>
        <taxon>Saccharomycotina</taxon>
        <taxon>Pichiomycetes</taxon>
        <taxon>Pichiales</taxon>
        <taxon>Pichiaceae</taxon>
        <taxon>Pichia</taxon>
    </lineage>
</organism>
<evidence type="ECO:0000256" key="3">
    <source>
        <dbReference type="SAM" id="Phobius"/>
    </source>
</evidence>
<evidence type="ECO:0000259" key="4">
    <source>
        <dbReference type="PROSITE" id="PS50195"/>
    </source>
</evidence>
<dbReference type="Gene3D" id="1.20.1250.20">
    <property type="entry name" value="MFS general substrate transporter like domains"/>
    <property type="match status" value="1"/>
</dbReference>
<dbReference type="SUPFAM" id="SSF64268">
    <property type="entry name" value="PX domain"/>
    <property type="match status" value="1"/>
</dbReference>
<proteinExistence type="predicted"/>
<dbReference type="InterPro" id="IPR001683">
    <property type="entry name" value="PX_dom"/>
</dbReference>
<dbReference type="PROSITE" id="PS50195">
    <property type="entry name" value="PX"/>
    <property type="match status" value="1"/>
</dbReference>
<dbReference type="PANTHER" id="PTHR47185:SF1">
    <property type="entry name" value="PX DOMAIN-CONTAINING PROTEIN YPR097W"/>
    <property type="match status" value="1"/>
</dbReference>
<dbReference type="GO" id="GO:0035091">
    <property type="term" value="F:phosphatidylinositol binding"/>
    <property type="evidence" value="ECO:0007669"/>
    <property type="project" value="InterPro"/>
</dbReference>
<dbReference type="Pfam" id="PF12828">
    <property type="entry name" value="PXB"/>
    <property type="match status" value="1"/>
</dbReference>
<dbReference type="SUPFAM" id="SSF103473">
    <property type="entry name" value="MFS general substrate transporter"/>
    <property type="match status" value="1"/>
</dbReference>
<dbReference type="Pfam" id="PF12825">
    <property type="entry name" value="DUF3818"/>
    <property type="match status" value="1"/>
</dbReference>
<feature type="region of interest" description="Disordered" evidence="2">
    <location>
        <begin position="387"/>
        <end position="476"/>
    </location>
</feature>
<dbReference type="InterPro" id="IPR024555">
    <property type="entry name" value="PX-associated"/>
</dbReference>
<evidence type="ECO:0000256" key="2">
    <source>
        <dbReference type="SAM" id="MobiDB-lite"/>
    </source>
</evidence>
<feature type="transmembrane region" description="Helical" evidence="3">
    <location>
        <begin position="1597"/>
        <end position="1621"/>
    </location>
</feature>
<evidence type="ECO:0000256" key="1">
    <source>
        <dbReference type="ARBA" id="ARBA00004141"/>
    </source>
</evidence>
<feature type="transmembrane region" description="Helical" evidence="3">
    <location>
        <begin position="1641"/>
        <end position="1661"/>
    </location>
</feature>
<feature type="compositionally biased region" description="Polar residues" evidence="2">
    <location>
        <begin position="444"/>
        <end position="476"/>
    </location>
</feature>
<dbReference type="InterPro" id="IPR036871">
    <property type="entry name" value="PX_dom_sf"/>
</dbReference>
<dbReference type="EMBL" id="MQVM01000005">
    <property type="protein sequence ID" value="ONH75823.1"/>
    <property type="molecule type" value="Genomic_DNA"/>
</dbReference>
<dbReference type="Proteomes" id="UP000189274">
    <property type="component" value="Unassembled WGS sequence"/>
</dbReference>
<dbReference type="CDD" id="cd17323">
    <property type="entry name" value="MFS_Tpo1_MDR_like"/>
    <property type="match status" value="1"/>
</dbReference>
<reference evidence="6" key="1">
    <citation type="journal article" date="2017" name="Genome Announc.">
        <title>Genome sequences of Cyberlindnera fabianii 65, Pichia kudriavzevii 129, and Saccharomyces cerevisiae 131 isolated from fermented masau fruits in Zimbabwe.</title>
        <authorList>
            <person name="van Rijswijck I.M.H."/>
            <person name="Derks M.F.L."/>
            <person name="Abee T."/>
            <person name="de Ridder D."/>
            <person name="Smid E.J."/>
        </authorList>
    </citation>
    <scope>NUCLEOTIDE SEQUENCE [LARGE SCALE GENOMIC DNA]</scope>
    <source>
        <strain evidence="6">129</strain>
    </source>
</reference>
<feature type="transmembrane region" description="Helical" evidence="3">
    <location>
        <begin position="1370"/>
        <end position="1388"/>
    </location>
</feature>
<feature type="transmembrane region" description="Helical" evidence="3">
    <location>
        <begin position="1430"/>
        <end position="1451"/>
    </location>
</feature>
<comment type="caution">
    <text evidence="5">The sequence shown here is derived from an EMBL/GenBank/DDBJ whole genome shotgun (WGS) entry which is preliminary data.</text>
</comment>
<dbReference type="VEuPathDB" id="FungiDB:C5L36_0C06980"/>
<keyword evidence="3" id="KW-0472">Membrane</keyword>
<gene>
    <name evidence="5" type="ORF">BOH78_1472</name>
</gene>
<dbReference type="GO" id="GO:0022857">
    <property type="term" value="F:transmembrane transporter activity"/>
    <property type="evidence" value="ECO:0007669"/>
    <property type="project" value="InterPro"/>
</dbReference>
<dbReference type="SMART" id="SM00312">
    <property type="entry name" value="PX"/>
    <property type="match status" value="1"/>
</dbReference>
<dbReference type="Pfam" id="PF07690">
    <property type="entry name" value="MFS_1"/>
    <property type="match status" value="1"/>
</dbReference>